<dbReference type="InterPro" id="IPR036397">
    <property type="entry name" value="RNaseH_sf"/>
</dbReference>
<proteinExistence type="predicted"/>
<protein>
    <submittedName>
        <fullName evidence="1">Uncharacterized protein</fullName>
    </submittedName>
</protein>
<sequence>MLGKSGLVETYFRLDQDPEYSGNKTKEWLLHSAPRRHETLPQSPDRHLIEYLWHLLDLQVRKCSITSTLILKDALENAWNTRSDKSFG</sequence>
<dbReference type="Proteomes" id="UP000887013">
    <property type="component" value="Unassembled WGS sequence"/>
</dbReference>
<gene>
    <name evidence="1" type="ORF">NPIL_546081</name>
</gene>
<dbReference type="GO" id="GO:0003676">
    <property type="term" value="F:nucleic acid binding"/>
    <property type="evidence" value="ECO:0007669"/>
    <property type="project" value="InterPro"/>
</dbReference>
<dbReference type="AlphaFoldDB" id="A0A8X6N7I8"/>
<dbReference type="OrthoDB" id="6435577at2759"/>
<reference evidence="1" key="1">
    <citation type="submission" date="2020-08" db="EMBL/GenBank/DDBJ databases">
        <title>Multicomponent nature underlies the extraordinary mechanical properties of spider dragline silk.</title>
        <authorList>
            <person name="Kono N."/>
            <person name="Nakamura H."/>
            <person name="Mori M."/>
            <person name="Yoshida Y."/>
            <person name="Ohtoshi R."/>
            <person name="Malay A.D."/>
            <person name="Moran D.A.P."/>
            <person name="Tomita M."/>
            <person name="Numata K."/>
            <person name="Arakawa K."/>
        </authorList>
    </citation>
    <scope>NUCLEOTIDE SEQUENCE</scope>
</reference>
<comment type="caution">
    <text evidence="1">The sequence shown here is derived from an EMBL/GenBank/DDBJ whole genome shotgun (WGS) entry which is preliminary data.</text>
</comment>
<evidence type="ECO:0000313" key="2">
    <source>
        <dbReference type="Proteomes" id="UP000887013"/>
    </source>
</evidence>
<dbReference type="EMBL" id="BMAW01054716">
    <property type="protein sequence ID" value="GFS97615.1"/>
    <property type="molecule type" value="Genomic_DNA"/>
</dbReference>
<name>A0A8X6N7I8_NEPPI</name>
<evidence type="ECO:0000313" key="1">
    <source>
        <dbReference type="EMBL" id="GFS97615.1"/>
    </source>
</evidence>
<dbReference type="Gene3D" id="3.30.420.10">
    <property type="entry name" value="Ribonuclease H-like superfamily/Ribonuclease H"/>
    <property type="match status" value="1"/>
</dbReference>
<accession>A0A8X6N7I8</accession>
<organism evidence="1 2">
    <name type="scientific">Nephila pilipes</name>
    <name type="common">Giant wood spider</name>
    <name type="synonym">Nephila maculata</name>
    <dbReference type="NCBI Taxonomy" id="299642"/>
    <lineage>
        <taxon>Eukaryota</taxon>
        <taxon>Metazoa</taxon>
        <taxon>Ecdysozoa</taxon>
        <taxon>Arthropoda</taxon>
        <taxon>Chelicerata</taxon>
        <taxon>Arachnida</taxon>
        <taxon>Araneae</taxon>
        <taxon>Araneomorphae</taxon>
        <taxon>Entelegynae</taxon>
        <taxon>Araneoidea</taxon>
        <taxon>Nephilidae</taxon>
        <taxon>Nephila</taxon>
    </lineage>
</organism>
<keyword evidence="2" id="KW-1185">Reference proteome</keyword>